<organism evidence="2 3">
    <name type="scientific">Tenacibaculum maritimum NCIMB 2154</name>
    <dbReference type="NCBI Taxonomy" id="1349785"/>
    <lineage>
        <taxon>Bacteria</taxon>
        <taxon>Pseudomonadati</taxon>
        <taxon>Bacteroidota</taxon>
        <taxon>Flavobacteriia</taxon>
        <taxon>Flavobacteriales</taxon>
        <taxon>Flavobacteriaceae</taxon>
        <taxon>Tenacibaculum</taxon>
    </lineage>
</organism>
<dbReference type="KEGG" id="tmar:MARIT_1691"/>
<keyword evidence="1" id="KW-0472">Membrane</keyword>
<dbReference type="GeneID" id="47723200"/>
<keyword evidence="1" id="KW-1133">Transmembrane helix</keyword>
<reference evidence="2 3" key="1">
    <citation type="submission" date="2016-11" db="EMBL/GenBank/DDBJ databases">
        <authorList>
            <person name="Jaros S."/>
            <person name="Januszkiewicz K."/>
            <person name="Wedrychowicz H."/>
        </authorList>
    </citation>
    <scope>NUCLEOTIDE SEQUENCE [LARGE SCALE GENOMIC DNA]</scope>
    <source>
        <strain evidence="2">NCIMB 2154T</strain>
    </source>
</reference>
<keyword evidence="3" id="KW-1185">Reference proteome</keyword>
<dbReference type="OrthoDB" id="1099888at2"/>
<gene>
    <name evidence="2" type="ORF">MARIT_1691</name>
</gene>
<evidence type="ECO:0008006" key="4">
    <source>
        <dbReference type="Google" id="ProtNLM"/>
    </source>
</evidence>
<accession>A0A2H1EAX9</accession>
<evidence type="ECO:0000313" key="3">
    <source>
        <dbReference type="Proteomes" id="UP000231564"/>
    </source>
</evidence>
<name>A0A2H1EAX9_9FLAO</name>
<dbReference type="STRING" id="1349785.GCA_000509405_02218"/>
<proteinExistence type="predicted"/>
<protein>
    <recommendedName>
        <fullName evidence="4">Interferon-induced transmembrane protein</fullName>
    </recommendedName>
</protein>
<evidence type="ECO:0000256" key="1">
    <source>
        <dbReference type="SAM" id="Phobius"/>
    </source>
</evidence>
<dbReference type="Proteomes" id="UP000231564">
    <property type="component" value="Chromosome MARIT"/>
</dbReference>
<dbReference type="RefSeq" id="WP_100211237.1">
    <property type="nucleotide sequence ID" value="NZ_CP138495.1"/>
</dbReference>
<dbReference type="NCBIfam" id="NF040945">
    <property type="entry name" value="CCC_membrane"/>
    <property type="match status" value="1"/>
</dbReference>
<dbReference type="EMBL" id="LT634361">
    <property type="protein sequence ID" value="SFZ82656.1"/>
    <property type="molecule type" value="Genomic_DNA"/>
</dbReference>
<sequence>METQKLQYATLVYILAILGLPLCCCIGLGAIPSGIAYFIATSELNKYYAYPKRYTDQDNIYTGKIIALVVLIINLLYIAYTFYQIYTIGWDNLIEQSRILMEQYEQ</sequence>
<feature type="transmembrane region" description="Helical" evidence="1">
    <location>
        <begin position="60"/>
        <end position="83"/>
    </location>
</feature>
<feature type="transmembrane region" description="Helical" evidence="1">
    <location>
        <begin position="12"/>
        <end position="40"/>
    </location>
</feature>
<dbReference type="AlphaFoldDB" id="A0A2H1EAX9"/>
<evidence type="ECO:0000313" key="2">
    <source>
        <dbReference type="EMBL" id="SFZ82656.1"/>
    </source>
</evidence>
<keyword evidence="1" id="KW-0812">Transmembrane</keyword>